<name>A0A942YU38_9BACI</name>
<evidence type="ECO:0000313" key="2">
    <source>
        <dbReference type="EMBL" id="MBS4212517.1"/>
    </source>
</evidence>
<dbReference type="RefSeq" id="WP_213117065.1">
    <property type="nucleotide sequence ID" value="NZ_JAGYPF010000002.1"/>
</dbReference>
<keyword evidence="1" id="KW-1133">Transmembrane helix</keyword>
<organism evidence="2 3">
    <name type="scientific">Neobacillus rhizophilus</name>
    <dbReference type="NCBI Taxonomy" id="2833579"/>
    <lineage>
        <taxon>Bacteria</taxon>
        <taxon>Bacillati</taxon>
        <taxon>Bacillota</taxon>
        <taxon>Bacilli</taxon>
        <taxon>Bacillales</taxon>
        <taxon>Bacillaceae</taxon>
        <taxon>Neobacillus</taxon>
    </lineage>
</organism>
<proteinExistence type="predicted"/>
<feature type="transmembrane region" description="Helical" evidence="1">
    <location>
        <begin position="167"/>
        <end position="187"/>
    </location>
</feature>
<dbReference type="Proteomes" id="UP000679749">
    <property type="component" value="Unassembled WGS sequence"/>
</dbReference>
<keyword evidence="3" id="KW-1185">Reference proteome</keyword>
<comment type="caution">
    <text evidence="2">The sequence shown here is derived from an EMBL/GenBank/DDBJ whole genome shotgun (WGS) entry which is preliminary data.</text>
</comment>
<feature type="transmembrane region" description="Helical" evidence="1">
    <location>
        <begin position="85"/>
        <end position="103"/>
    </location>
</feature>
<gene>
    <name evidence="2" type="ORF">KHA99_08675</name>
</gene>
<reference evidence="2" key="1">
    <citation type="submission" date="2021-05" db="EMBL/GenBank/DDBJ databases">
        <title>Novel Bacillus species.</title>
        <authorList>
            <person name="Liu G."/>
        </authorList>
    </citation>
    <scope>NUCLEOTIDE SEQUENCE</scope>
    <source>
        <strain evidence="2">FJAT-49825</strain>
    </source>
</reference>
<feature type="transmembrane region" description="Helical" evidence="1">
    <location>
        <begin position="12"/>
        <end position="34"/>
    </location>
</feature>
<keyword evidence="1" id="KW-0472">Membrane</keyword>
<sequence>MNVSKKGNKLSLISALLIGASAALIVVSMFFPWWRMLFIAPQYPEGLNIIVYPNKLEGQIDIINGLNHYIGMANFSEENFPELGYLIYIVGGLAALTLITALLRNKKVLYGLIGIFMIGGAAGIWDLYSALKRYGSNLDPKAPIHMDPFVPPIIGENTVANFITHSILGTGVYFVIAAFILLLIPLWKDRKVK</sequence>
<keyword evidence="1" id="KW-0812">Transmembrane</keyword>
<dbReference type="AlphaFoldDB" id="A0A942YU38"/>
<accession>A0A942YU38</accession>
<dbReference type="EMBL" id="JAGYPF010000002">
    <property type="protein sequence ID" value="MBS4212517.1"/>
    <property type="molecule type" value="Genomic_DNA"/>
</dbReference>
<feature type="transmembrane region" description="Helical" evidence="1">
    <location>
        <begin position="108"/>
        <end position="128"/>
    </location>
</feature>
<evidence type="ECO:0000256" key="1">
    <source>
        <dbReference type="SAM" id="Phobius"/>
    </source>
</evidence>
<evidence type="ECO:0000313" key="3">
    <source>
        <dbReference type="Proteomes" id="UP000679749"/>
    </source>
</evidence>
<protein>
    <submittedName>
        <fullName evidence="2">Uncharacterized protein</fullName>
    </submittedName>
</protein>